<evidence type="ECO:0000259" key="1">
    <source>
        <dbReference type="Pfam" id="PF16087"/>
    </source>
</evidence>
<dbReference type="EMBL" id="KK107480">
    <property type="protein sequence ID" value="EZA50142.1"/>
    <property type="molecule type" value="Genomic_DNA"/>
</dbReference>
<sequence>MGNFLFRIKFPIQCLSLAGTFGATLYIIRLEYANIVYFYGFCDENAKAARRKYAARCPNRRLLNKSVFSLIFQRLRETGLFNMIPWANKVFASMQNERRTIWKTLSGERHPYPLQCVFQCNLWLGIMGTKREQHFYEQKEGSLYGPGLAE</sequence>
<dbReference type="AlphaFoldDB" id="A0A026W246"/>
<organism evidence="2 3">
    <name type="scientific">Ooceraea biroi</name>
    <name type="common">Clonal raider ant</name>
    <name type="synonym">Cerapachys biroi</name>
    <dbReference type="NCBI Taxonomy" id="2015173"/>
    <lineage>
        <taxon>Eukaryota</taxon>
        <taxon>Metazoa</taxon>
        <taxon>Ecdysozoa</taxon>
        <taxon>Arthropoda</taxon>
        <taxon>Hexapoda</taxon>
        <taxon>Insecta</taxon>
        <taxon>Pterygota</taxon>
        <taxon>Neoptera</taxon>
        <taxon>Endopterygota</taxon>
        <taxon>Hymenoptera</taxon>
        <taxon>Apocrita</taxon>
        <taxon>Aculeata</taxon>
        <taxon>Formicoidea</taxon>
        <taxon>Formicidae</taxon>
        <taxon>Dorylinae</taxon>
        <taxon>Ooceraea</taxon>
    </lineage>
</organism>
<evidence type="ECO:0000313" key="2">
    <source>
        <dbReference type="EMBL" id="EZA50142.1"/>
    </source>
</evidence>
<feature type="domain" description="DUF4817" evidence="1">
    <location>
        <begin position="31"/>
        <end position="80"/>
    </location>
</feature>
<name>A0A026W246_OOCBI</name>
<dbReference type="Proteomes" id="UP000053097">
    <property type="component" value="Unassembled WGS sequence"/>
</dbReference>
<dbReference type="InterPro" id="IPR032135">
    <property type="entry name" value="DUF4817"/>
</dbReference>
<protein>
    <recommendedName>
        <fullName evidence="1">DUF4817 domain-containing protein</fullName>
    </recommendedName>
</protein>
<evidence type="ECO:0000313" key="3">
    <source>
        <dbReference type="Proteomes" id="UP000053097"/>
    </source>
</evidence>
<reference evidence="2 3" key="1">
    <citation type="journal article" date="2014" name="Curr. Biol.">
        <title>The genome of the clonal raider ant Cerapachys biroi.</title>
        <authorList>
            <person name="Oxley P.R."/>
            <person name="Ji L."/>
            <person name="Fetter-Pruneda I."/>
            <person name="McKenzie S.K."/>
            <person name="Li C."/>
            <person name="Hu H."/>
            <person name="Zhang G."/>
            <person name="Kronauer D.J."/>
        </authorList>
    </citation>
    <scope>NUCLEOTIDE SEQUENCE [LARGE SCALE GENOMIC DNA]</scope>
</reference>
<gene>
    <name evidence="2" type="ORF">X777_11572</name>
</gene>
<proteinExistence type="predicted"/>
<accession>A0A026W246</accession>
<dbReference type="Pfam" id="PF16087">
    <property type="entry name" value="DUF4817"/>
    <property type="match status" value="1"/>
</dbReference>
<keyword evidence="3" id="KW-1185">Reference proteome</keyword>